<dbReference type="AlphaFoldDB" id="A0A512HVC3"/>
<dbReference type="InterPro" id="IPR023631">
    <property type="entry name" value="Amidase_dom"/>
</dbReference>
<evidence type="ECO:0000259" key="2">
    <source>
        <dbReference type="Pfam" id="PF01425"/>
    </source>
</evidence>
<dbReference type="PROSITE" id="PS00571">
    <property type="entry name" value="AMIDASES"/>
    <property type="match status" value="1"/>
</dbReference>
<comment type="caution">
    <text evidence="3">The sequence shown here is derived from an EMBL/GenBank/DDBJ whole genome shotgun (WGS) entry which is preliminary data.</text>
</comment>
<dbReference type="InterPro" id="IPR036928">
    <property type="entry name" value="AS_sf"/>
</dbReference>
<organism evidence="3 4">
    <name type="scientific">Aeromicrobium flavum</name>
    <dbReference type="NCBI Taxonomy" id="416568"/>
    <lineage>
        <taxon>Bacteria</taxon>
        <taxon>Bacillati</taxon>
        <taxon>Actinomycetota</taxon>
        <taxon>Actinomycetes</taxon>
        <taxon>Propionibacteriales</taxon>
        <taxon>Nocardioidaceae</taxon>
        <taxon>Aeromicrobium</taxon>
    </lineage>
</organism>
<feature type="region of interest" description="Disordered" evidence="1">
    <location>
        <begin position="213"/>
        <end position="235"/>
    </location>
</feature>
<reference evidence="3 4" key="1">
    <citation type="submission" date="2019-07" db="EMBL/GenBank/DDBJ databases">
        <title>Whole genome shotgun sequence of Aeromicrobium flavum NBRC 107625.</title>
        <authorList>
            <person name="Hosoyama A."/>
            <person name="Uohara A."/>
            <person name="Ohji S."/>
            <person name="Ichikawa N."/>
        </authorList>
    </citation>
    <scope>NUCLEOTIDE SEQUENCE [LARGE SCALE GENOMIC DNA]</scope>
    <source>
        <strain evidence="3 4">NBRC 107625</strain>
    </source>
</reference>
<dbReference type="SUPFAM" id="SSF75304">
    <property type="entry name" value="Amidase signature (AS) enzymes"/>
    <property type="match status" value="1"/>
</dbReference>
<dbReference type="Gene3D" id="3.10.450.50">
    <property type="match status" value="1"/>
</dbReference>
<sequence length="506" mass="52696">MTAVLGDPAPAGLLDAFWAYERALMANDLEQLDRLFADRPDTLRGDAAGLLVGHEQIRRFRGGRGGARLRTVLDVHVRVLGAEHALVVAVTELERGGRGQQTQVWQRGADGWQVTAAHVTVPAAAHDARIWRVVGDPLVRPTGAGPLDGLDVAVKDLFAVAGQPVGAGNPTWLGHAPVETTHAWAVRTLLGAGAAVRGIARTDEFAYSLAGANAHHGSPPNPRAPGRISGGSSSGSASAVSLGHAAIGLGTDTGGSIRVPAAYQGLFGIRTTHGAIPTAGVLPLAPTFDTVGWLTREASLLARVGDVLLPEVAPRPVREIVVVPELLALAEPDVAEAVGAFAASVDATTESWDLAHLESWREAFRVHQAAQAWAAHGPWLRTRLDSLGPDVRARFEAAAEITSAQAVAAAIGVASAGRTIRRLVGDRVVVLPSASSVAPLLAEDVSAVRDATMRLTCLAGLGGLPAVTVPRATEEGLPCGVGLVAGPGRDRDLLGFVRDREERLRR</sequence>
<dbReference type="SUPFAM" id="SSF54427">
    <property type="entry name" value="NTF2-like"/>
    <property type="match status" value="1"/>
</dbReference>
<dbReference type="PANTHER" id="PTHR46310">
    <property type="entry name" value="AMIDASE 1"/>
    <property type="match status" value="1"/>
</dbReference>
<dbReference type="Pfam" id="PF11533">
    <property type="entry name" value="AtzH-like"/>
    <property type="match status" value="1"/>
</dbReference>
<feature type="domain" description="Amidase" evidence="2">
    <location>
        <begin position="144"/>
        <end position="309"/>
    </location>
</feature>
<proteinExistence type="predicted"/>
<evidence type="ECO:0000313" key="4">
    <source>
        <dbReference type="Proteomes" id="UP000321769"/>
    </source>
</evidence>
<protein>
    <recommendedName>
        <fullName evidence="2">Amidase domain-containing protein</fullName>
    </recommendedName>
</protein>
<dbReference type="RefSeq" id="WP_246119652.1">
    <property type="nucleotide sequence ID" value="NZ_BAAAYQ010000001.1"/>
</dbReference>
<keyword evidence="4" id="KW-1185">Reference proteome</keyword>
<accession>A0A512HVC3</accession>
<dbReference type="InterPro" id="IPR024507">
    <property type="entry name" value="AtzH-like"/>
</dbReference>
<dbReference type="Proteomes" id="UP000321769">
    <property type="component" value="Unassembled WGS sequence"/>
</dbReference>
<name>A0A512HVC3_9ACTN</name>
<gene>
    <name evidence="3" type="ORF">AFL01nite_17200</name>
</gene>
<dbReference type="EMBL" id="BJZQ01000007">
    <property type="protein sequence ID" value="GEO89393.1"/>
    <property type="molecule type" value="Genomic_DNA"/>
</dbReference>
<dbReference type="InterPro" id="IPR020556">
    <property type="entry name" value="Amidase_CS"/>
</dbReference>
<dbReference type="Pfam" id="PF01425">
    <property type="entry name" value="Amidase"/>
    <property type="match status" value="1"/>
</dbReference>
<dbReference type="InterPro" id="IPR032710">
    <property type="entry name" value="NTF2-like_dom_sf"/>
</dbReference>
<dbReference type="PANTHER" id="PTHR46310:SF7">
    <property type="entry name" value="AMIDASE 1"/>
    <property type="match status" value="1"/>
</dbReference>
<evidence type="ECO:0000256" key="1">
    <source>
        <dbReference type="SAM" id="MobiDB-lite"/>
    </source>
</evidence>
<evidence type="ECO:0000313" key="3">
    <source>
        <dbReference type="EMBL" id="GEO89393.1"/>
    </source>
</evidence>
<dbReference type="Gene3D" id="3.90.1300.10">
    <property type="entry name" value="Amidase signature (AS) domain"/>
    <property type="match status" value="1"/>
</dbReference>